<comment type="similarity">
    <text evidence="8">Belongs to the TRAP transporter small permease family.</text>
</comment>
<evidence type="ECO:0000256" key="6">
    <source>
        <dbReference type="ARBA" id="ARBA00022989"/>
    </source>
</evidence>
<organism evidence="11 12">
    <name type="scientific">Desulfobaculum bizertense DSM 18034</name>
    <dbReference type="NCBI Taxonomy" id="1121442"/>
    <lineage>
        <taxon>Bacteria</taxon>
        <taxon>Pseudomonadati</taxon>
        <taxon>Thermodesulfobacteriota</taxon>
        <taxon>Desulfovibrionia</taxon>
        <taxon>Desulfovibrionales</taxon>
        <taxon>Desulfovibrionaceae</taxon>
        <taxon>Desulfobaculum</taxon>
    </lineage>
</organism>
<dbReference type="RefSeq" id="WP_078684067.1">
    <property type="nucleotide sequence ID" value="NZ_FUYA01000002.1"/>
</dbReference>
<dbReference type="InterPro" id="IPR055348">
    <property type="entry name" value="DctQ"/>
</dbReference>
<feature type="transmembrane region" description="Helical" evidence="9">
    <location>
        <begin position="137"/>
        <end position="156"/>
    </location>
</feature>
<dbReference type="GO" id="GO:0005886">
    <property type="term" value="C:plasma membrane"/>
    <property type="evidence" value="ECO:0007669"/>
    <property type="project" value="UniProtKB-SubCell"/>
</dbReference>
<accession>A0A1T4VQC6</accession>
<keyword evidence="5 9" id="KW-0812">Transmembrane</keyword>
<keyword evidence="3" id="KW-1003">Cell membrane</keyword>
<keyword evidence="12" id="KW-1185">Reference proteome</keyword>
<feature type="transmembrane region" description="Helical" evidence="9">
    <location>
        <begin position="57"/>
        <end position="75"/>
    </location>
</feature>
<dbReference type="EMBL" id="FUYA01000002">
    <property type="protein sequence ID" value="SKA67075.1"/>
    <property type="molecule type" value="Genomic_DNA"/>
</dbReference>
<dbReference type="GO" id="GO:0015740">
    <property type="term" value="P:C4-dicarboxylate transport"/>
    <property type="evidence" value="ECO:0007669"/>
    <property type="project" value="TreeGrafter"/>
</dbReference>
<dbReference type="OrthoDB" id="5454104at2"/>
<dbReference type="PANTHER" id="PTHR35011:SF2">
    <property type="entry name" value="2,3-DIKETO-L-GULONATE TRAP TRANSPORTER SMALL PERMEASE PROTEIN YIAM"/>
    <property type="match status" value="1"/>
</dbReference>
<dbReference type="GO" id="GO:0022857">
    <property type="term" value="F:transmembrane transporter activity"/>
    <property type="evidence" value="ECO:0007669"/>
    <property type="project" value="TreeGrafter"/>
</dbReference>
<dbReference type="AlphaFoldDB" id="A0A1T4VQC6"/>
<comment type="subcellular location">
    <subcellularLocation>
        <location evidence="1">Cell inner membrane</location>
        <topology evidence="1">Multi-pass membrane protein</topology>
    </subcellularLocation>
</comment>
<evidence type="ECO:0000256" key="2">
    <source>
        <dbReference type="ARBA" id="ARBA00022448"/>
    </source>
</evidence>
<keyword evidence="4" id="KW-0997">Cell inner membrane</keyword>
<evidence type="ECO:0000256" key="1">
    <source>
        <dbReference type="ARBA" id="ARBA00004429"/>
    </source>
</evidence>
<protein>
    <submittedName>
        <fullName evidence="11">TRAP-type C4-dicarboxylate transport system, small permease component</fullName>
    </submittedName>
</protein>
<evidence type="ECO:0000256" key="7">
    <source>
        <dbReference type="ARBA" id="ARBA00023136"/>
    </source>
</evidence>
<name>A0A1T4VQC6_9BACT</name>
<reference evidence="11 12" key="1">
    <citation type="submission" date="2017-02" db="EMBL/GenBank/DDBJ databases">
        <authorList>
            <person name="Peterson S.W."/>
        </authorList>
    </citation>
    <scope>NUCLEOTIDE SEQUENCE [LARGE SCALE GENOMIC DNA]</scope>
    <source>
        <strain evidence="11 12">DSM 18034</strain>
    </source>
</reference>
<feature type="transmembrane region" description="Helical" evidence="9">
    <location>
        <begin position="21"/>
        <end position="45"/>
    </location>
</feature>
<evidence type="ECO:0000256" key="3">
    <source>
        <dbReference type="ARBA" id="ARBA00022475"/>
    </source>
</evidence>
<evidence type="ECO:0000256" key="4">
    <source>
        <dbReference type="ARBA" id="ARBA00022519"/>
    </source>
</evidence>
<sequence>MRTQHSGLLRILKWLDDNLEAFFMVTFLGLASVFIFVQVVARYVFESSFSWSEEVSRYMFIWLIYLGISYAVKTDSHIKVDALLTRDFLSDVQKKLLCILSDLIFLAFSTTVAYVGYQVAHLIARRGQITAATEIPMWIIYLAVPVGYSLCTFRLLQTLVHRFRHFHSDFKVFYRQVPSGDQCPEDK</sequence>
<dbReference type="STRING" id="1121442.SAMN02745702_00756"/>
<keyword evidence="2" id="KW-0813">Transport</keyword>
<evidence type="ECO:0000256" key="9">
    <source>
        <dbReference type="SAM" id="Phobius"/>
    </source>
</evidence>
<evidence type="ECO:0000259" key="10">
    <source>
        <dbReference type="Pfam" id="PF04290"/>
    </source>
</evidence>
<dbReference type="InterPro" id="IPR007387">
    <property type="entry name" value="TRAP_DctQ"/>
</dbReference>
<evidence type="ECO:0000256" key="8">
    <source>
        <dbReference type="ARBA" id="ARBA00038436"/>
    </source>
</evidence>
<keyword evidence="7 9" id="KW-0472">Membrane</keyword>
<feature type="transmembrane region" description="Helical" evidence="9">
    <location>
        <begin position="96"/>
        <end position="117"/>
    </location>
</feature>
<feature type="domain" description="Tripartite ATP-independent periplasmic transporters DctQ component" evidence="10">
    <location>
        <begin position="33"/>
        <end position="164"/>
    </location>
</feature>
<evidence type="ECO:0000313" key="11">
    <source>
        <dbReference type="EMBL" id="SKA67075.1"/>
    </source>
</evidence>
<dbReference type="Pfam" id="PF04290">
    <property type="entry name" value="DctQ"/>
    <property type="match status" value="1"/>
</dbReference>
<dbReference type="Proteomes" id="UP000189733">
    <property type="component" value="Unassembled WGS sequence"/>
</dbReference>
<evidence type="ECO:0000256" key="5">
    <source>
        <dbReference type="ARBA" id="ARBA00022692"/>
    </source>
</evidence>
<dbReference type="PANTHER" id="PTHR35011">
    <property type="entry name" value="2,3-DIKETO-L-GULONATE TRAP TRANSPORTER SMALL PERMEASE PROTEIN YIAM"/>
    <property type="match status" value="1"/>
</dbReference>
<keyword evidence="6 9" id="KW-1133">Transmembrane helix</keyword>
<proteinExistence type="inferred from homology"/>
<gene>
    <name evidence="11" type="ORF">SAMN02745702_00756</name>
</gene>
<evidence type="ECO:0000313" key="12">
    <source>
        <dbReference type="Proteomes" id="UP000189733"/>
    </source>
</evidence>